<dbReference type="Gene3D" id="3.90.190.10">
    <property type="entry name" value="Protein tyrosine phosphatase superfamily"/>
    <property type="match status" value="1"/>
</dbReference>
<dbReference type="InterPro" id="IPR029021">
    <property type="entry name" value="Prot-tyrosine_phosphatase-like"/>
</dbReference>
<gene>
    <name evidence="3" type="ORF">MCC93_25350</name>
</gene>
<dbReference type="CDD" id="cd14503">
    <property type="entry name" value="PTP-bact"/>
    <property type="match status" value="1"/>
</dbReference>
<feature type="region of interest" description="Disordered" evidence="1">
    <location>
        <begin position="1"/>
        <end position="25"/>
    </location>
</feature>
<sequence>MTESDFQTTSNTGSRSSENHLQKGKPMSIQKLADNLYIAPQLTEADVREAAKLGIQTVICNRPDGEEENQPSFKQVESWLEAAGIHEHHHQPIVAPAINAADVAAFQNLLKSVPQPVLAYCRTGTRCSLLWGYHQVQNGASVAEVVAAAQQAGVNLSNFEARLQDAQQNGLA</sequence>
<name>A0A0C1GVZ2_9NEIS</name>
<dbReference type="NCBIfam" id="TIGR01244">
    <property type="entry name" value="TIGR01244 family sulfur transferase"/>
    <property type="match status" value="1"/>
</dbReference>
<dbReference type="Pfam" id="PF04273">
    <property type="entry name" value="BLH_phosphatase"/>
    <property type="match status" value="1"/>
</dbReference>
<evidence type="ECO:0000256" key="1">
    <source>
        <dbReference type="SAM" id="MobiDB-lite"/>
    </source>
</evidence>
<dbReference type="InterPro" id="IPR005939">
    <property type="entry name" value="BLH_phosphatase-like"/>
</dbReference>
<organism evidence="3 4">
    <name type="scientific">Morococcus cerebrosus</name>
    <dbReference type="NCBI Taxonomy" id="1056807"/>
    <lineage>
        <taxon>Bacteria</taxon>
        <taxon>Pseudomonadati</taxon>
        <taxon>Pseudomonadota</taxon>
        <taxon>Betaproteobacteria</taxon>
        <taxon>Neisseriales</taxon>
        <taxon>Neisseriaceae</taxon>
        <taxon>Morococcus</taxon>
    </lineage>
</organism>
<dbReference type="PATRIC" id="fig|1056807.3.peg.2432"/>
<feature type="domain" description="Beta-lactamase hydrolase-like protein phosphatase-like" evidence="2">
    <location>
        <begin position="31"/>
        <end position="136"/>
    </location>
</feature>
<evidence type="ECO:0000259" key="2">
    <source>
        <dbReference type="Pfam" id="PF04273"/>
    </source>
</evidence>
<dbReference type="Proteomes" id="UP000031390">
    <property type="component" value="Unassembled WGS sequence"/>
</dbReference>
<accession>A0A0C1GVZ2</accession>
<protein>
    <submittedName>
        <fullName evidence="3">Pyridine nucleotide-disulfide oxidoreductase</fullName>
    </submittedName>
</protein>
<evidence type="ECO:0000313" key="3">
    <source>
        <dbReference type="EMBL" id="KIC06012.1"/>
    </source>
</evidence>
<dbReference type="EMBL" id="JUFZ01000126">
    <property type="protein sequence ID" value="KIC06012.1"/>
    <property type="molecule type" value="Genomic_DNA"/>
</dbReference>
<proteinExistence type="predicted"/>
<dbReference type="SUPFAM" id="SSF52799">
    <property type="entry name" value="(Phosphotyrosine protein) phosphatases II"/>
    <property type="match status" value="1"/>
</dbReference>
<feature type="compositionally biased region" description="Polar residues" evidence="1">
    <location>
        <begin position="1"/>
        <end position="16"/>
    </location>
</feature>
<evidence type="ECO:0000313" key="4">
    <source>
        <dbReference type="Proteomes" id="UP000031390"/>
    </source>
</evidence>
<dbReference type="GO" id="GO:0016787">
    <property type="term" value="F:hydrolase activity"/>
    <property type="evidence" value="ECO:0007669"/>
    <property type="project" value="InterPro"/>
</dbReference>
<reference evidence="3 4" key="1">
    <citation type="submission" date="2014-12" db="EMBL/GenBank/DDBJ databases">
        <title>Genome sequence of Morococcus cerebrosus.</title>
        <authorList>
            <person name="Shin S.-K."/>
            <person name="Yi H."/>
        </authorList>
    </citation>
    <scope>NUCLEOTIDE SEQUENCE [LARGE SCALE GENOMIC DNA]</scope>
    <source>
        <strain evidence="3 4">CIP 81.93</strain>
    </source>
</reference>
<dbReference type="AlphaFoldDB" id="A0A0C1GVZ2"/>
<comment type="caution">
    <text evidence="3">The sequence shown here is derived from an EMBL/GenBank/DDBJ whole genome shotgun (WGS) entry which is preliminary data.</text>
</comment>